<dbReference type="OrthoDB" id="5383057at2759"/>
<feature type="region of interest" description="Disordered" evidence="1">
    <location>
        <begin position="1"/>
        <end position="125"/>
    </location>
</feature>
<dbReference type="eggNOG" id="ENOG502SRFI">
    <property type="taxonomic scope" value="Eukaryota"/>
</dbReference>
<gene>
    <name evidence="2" type="ORF">CSUB01_07613</name>
</gene>
<evidence type="ECO:0000313" key="2">
    <source>
        <dbReference type="EMBL" id="KDN60730.1"/>
    </source>
</evidence>
<reference evidence="3" key="1">
    <citation type="journal article" date="2014" name="Genome Announc.">
        <title>Draft genome sequence of Colletotrichum sublineola, a destructive pathogen of cultivated sorghum.</title>
        <authorList>
            <person name="Baroncelli R."/>
            <person name="Sanz-Martin J.M."/>
            <person name="Rech G.E."/>
            <person name="Sukno S.A."/>
            <person name="Thon M.R."/>
        </authorList>
    </citation>
    <scope>NUCLEOTIDE SEQUENCE [LARGE SCALE GENOMIC DNA]</scope>
    <source>
        <strain evidence="3">TX430BB</strain>
    </source>
</reference>
<dbReference type="HOGENOM" id="CLU_116365_0_0_1"/>
<name>A0A066X410_COLSU</name>
<dbReference type="EMBL" id="JMSE01001480">
    <property type="protein sequence ID" value="KDN60730.1"/>
    <property type="molecule type" value="Genomic_DNA"/>
</dbReference>
<feature type="region of interest" description="Disordered" evidence="1">
    <location>
        <begin position="158"/>
        <end position="189"/>
    </location>
</feature>
<protein>
    <submittedName>
        <fullName evidence="2">Uncharacterized protein</fullName>
    </submittedName>
</protein>
<feature type="compositionally biased region" description="Low complexity" evidence="1">
    <location>
        <begin position="89"/>
        <end position="102"/>
    </location>
</feature>
<accession>A0A066X410</accession>
<comment type="caution">
    <text evidence="2">The sequence shown here is derived from an EMBL/GenBank/DDBJ whole genome shotgun (WGS) entry which is preliminary data.</text>
</comment>
<dbReference type="Proteomes" id="UP000027238">
    <property type="component" value="Unassembled WGS sequence"/>
</dbReference>
<evidence type="ECO:0000256" key="1">
    <source>
        <dbReference type="SAM" id="MobiDB-lite"/>
    </source>
</evidence>
<dbReference type="OMA" id="GIRGENQ"/>
<dbReference type="AlphaFoldDB" id="A0A066X410"/>
<sequence>MSTIPVQDRKPPSAGTKVELGAAAPVRAESPGPVAPDSLAAESARHGGPFAENRGVDPNAFSENNSNNNNNNNNNNSSSRTGTGGAPGSGSSSIPGQGAPAPTYVLNQYIRDPKGPHGKNITEGFETEGVKDGLQEALKAEPGSENDPARVAERELLKSQARPGRYAGPRENEISGPILYEKLDSDVQA</sequence>
<proteinExistence type="predicted"/>
<feature type="compositionally biased region" description="Low complexity" evidence="1">
    <location>
        <begin position="64"/>
        <end position="81"/>
    </location>
</feature>
<organism evidence="2 3">
    <name type="scientific">Colletotrichum sublineola</name>
    <name type="common">Sorghum anthracnose fungus</name>
    <dbReference type="NCBI Taxonomy" id="1173701"/>
    <lineage>
        <taxon>Eukaryota</taxon>
        <taxon>Fungi</taxon>
        <taxon>Dikarya</taxon>
        <taxon>Ascomycota</taxon>
        <taxon>Pezizomycotina</taxon>
        <taxon>Sordariomycetes</taxon>
        <taxon>Hypocreomycetidae</taxon>
        <taxon>Glomerellales</taxon>
        <taxon>Glomerellaceae</taxon>
        <taxon>Colletotrichum</taxon>
        <taxon>Colletotrichum graminicola species complex</taxon>
    </lineage>
</organism>
<evidence type="ECO:0000313" key="3">
    <source>
        <dbReference type="Proteomes" id="UP000027238"/>
    </source>
</evidence>
<keyword evidence="3" id="KW-1185">Reference proteome</keyword>